<organism evidence="2 3">
    <name type="scientific">Tetrahymena thermophila (strain SB210)</name>
    <dbReference type="NCBI Taxonomy" id="312017"/>
    <lineage>
        <taxon>Eukaryota</taxon>
        <taxon>Sar</taxon>
        <taxon>Alveolata</taxon>
        <taxon>Ciliophora</taxon>
        <taxon>Intramacronucleata</taxon>
        <taxon>Oligohymenophorea</taxon>
        <taxon>Hymenostomatida</taxon>
        <taxon>Tetrahymenina</taxon>
        <taxon>Tetrahymenidae</taxon>
        <taxon>Tetrahymena</taxon>
    </lineage>
</organism>
<evidence type="ECO:0000256" key="1">
    <source>
        <dbReference type="SAM" id="MobiDB-lite"/>
    </source>
</evidence>
<dbReference type="OrthoDB" id="308682at2759"/>
<name>I7MCH0_TETTS</name>
<feature type="region of interest" description="Disordered" evidence="1">
    <location>
        <begin position="918"/>
        <end position="948"/>
    </location>
</feature>
<protein>
    <submittedName>
        <fullName evidence="2">Uncharacterized protein</fullName>
    </submittedName>
</protein>
<evidence type="ECO:0000313" key="3">
    <source>
        <dbReference type="Proteomes" id="UP000009168"/>
    </source>
</evidence>
<dbReference type="AlphaFoldDB" id="I7MCH0"/>
<dbReference type="KEGG" id="tet:TTHERM_00773400"/>
<sequence length="948" mass="110372">MHQSMVRKELYEDDYLFNEQEFKEFSIVRSDPYWKIRGTAYALSLNIFGTKEQITKRIQNLLFQNYLHKKPESKSLQEVRETDIEIIVRNLKCSSNQYDNITNKDLVIGDINIEEKIFQHQYPWQVVPELARINKKAIYPDVFKGMALMMRSCMVFYDHFKDDEALTAIVAIPYTPQVLEILNPAQIVALCRALNMRTQYEGIKNFVDVAKQKLLDIYYSVDDINRLHGITPCQSIRECSKIASMYCANSCCKLCCQELQNKNPCIIHDTFDQFLRYKMKQLYNFEERLDFEKNKTLRIYFRKSPRKHDVEQTFQHENVNWGEMKLYYHYCAQKIQYVYLVFNSAEHAQRVYAERHVYELKLEKYDCQIQALSSSLWKKVEKYSDPDAVIAIIKPLSTLDLVTDLPTGQEYISLIHQLIQTITQLPLGDYQIEEDINPISETKDHQHIFVILPNKEYVDRVYNAQPFMGCLIAHKISHIQLLPFKRYQHNICLMCTSKREHNCLHDLCKNCCSRQQYGMLRCPCSYSAISEIEAKKEELYQKDKTIIKENICDKCLSAKDAECSNGLCLQCCRVQAVKTNCPLHDISNYSRKILSSKKDNPLQFSRKMLTFVSEAQIQVRNAMVNGDYDWFRPIYNTHVMQGMIKANRDLQEVKDSGSIIRGLNTNKNKKDGKIFTYQANEPVEIWVNPDLKVAEDINKKGLPYVEYAYTPESCNTKSSTYIKNGINKYRTYSAEEYQQHMTSPSLASFMSFGYHLLFIGLDRKNFSVKDLIQEIQQKLSMQVGKITDQSILVIDNETILTDVFTQSIFITSKNLDQNMIDIGRVACIRFENIYDALAVLCKENIKISLPLANNQNGEPIIYPSAGMIKFLSEFNFNNFVYDQNQQQLVSNAGVAFKTKNKEIQDLNNQIQNLIKYTQQASNKQQKGNKRFNNKKGGGPQPGKKFKKN</sequence>
<dbReference type="Proteomes" id="UP000009168">
    <property type="component" value="Unassembled WGS sequence"/>
</dbReference>
<dbReference type="GeneID" id="7830247"/>
<reference evidence="3" key="1">
    <citation type="journal article" date="2006" name="PLoS Biol.">
        <title>Macronuclear genome sequence of the ciliate Tetrahymena thermophila, a model eukaryote.</title>
        <authorList>
            <person name="Eisen J.A."/>
            <person name="Coyne R.S."/>
            <person name="Wu M."/>
            <person name="Wu D."/>
            <person name="Thiagarajan M."/>
            <person name="Wortman J.R."/>
            <person name="Badger J.H."/>
            <person name="Ren Q."/>
            <person name="Amedeo P."/>
            <person name="Jones K.M."/>
            <person name="Tallon L.J."/>
            <person name="Delcher A.L."/>
            <person name="Salzberg S.L."/>
            <person name="Silva J.C."/>
            <person name="Haas B.J."/>
            <person name="Majoros W.H."/>
            <person name="Farzad M."/>
            <person name="Carlton J.M."/>
            <person name="Smith R.K. Jr."/>
            <person name="Garg J."/>
            <person name="Pearlman R.E."/>
            <person name="Karrer K.M."/>
            <person name="Sun L."/>
            <person name="Manning G."/>
            <person name="Elde N.C."/>
            <person name="Turkewitz A.P."/>
            <person name="Asai D.J."/>
            <person name="Wilkes D.E."/>
            <person name="Wang Y."/>
            <person name="Cai H."/>
            <person name="Collins K."/>
            <person name="Stewart B.A."/>
            <person name="Lee S.R."/>
            <person name="Wilamowska K."/>
            <person name="Weinberg Z."/>
            <person name="Ruzzo W.L."/>
            <person name="Wloga D."/>
            <person name="Gaertig J."/>
            <person name="Frankel J."/>
            <person name="Tsao C.-C."/>
            <person name="Gorovsky M.A."/>
            <person name="Keeling P.J."/>
            <person name="Waller R.F."/>
            <person name="Patron N.J."/>
            <person name="Cherry J.M."/>
            <person name="Stover N.A."/>
            <person name="Krieger C.J."/>
            <person name="del Toro C."/>
            <person name="Ryder H.F."/>
            <person name="Williamson S.C."/>
            <person name="Barbeau R.A."/>
            <person name="Hamilton E.P."/>
            <person name="Orias E."/>
        </authorList>
    </citation>
    <scope>NUCLEOTIDE SEQUENCE [LARGE SCALE GENOMIC DNA]</scope>
    <source>
        <strain evidence="3">SB210</strain>
    </source>
</reference>
<evidence type="ECO:0000313" key="2">
    <source>
        <dbReference type="EMBL" id="EAR83930.2"/>
    </source>
</evidence>
<dbReference type="RefSeq" id="XP_001031593.2">
    <property type="nucleotide sequence ID" value="XM_001031593.2"/>
</dbReference>
<accession>I7MCH0</accession>
<keyword evidence="3" id="KW-1185">Reference proteome</keyword>
<dbReference type="EMBL" id="GG662514">
    <property type="protein sequence ID" value="EAR83930.2"/>
    <property type="molecule type" value="Genomic_DNA"/>
</dbReference>
<gene>
    <name evidence="2" type="ORF">TTHERM_00773400</name>
</gene>
<proteinExistence type="predicted"/>
<dbReference type="InParanoid" id="I7MCH0"/>